<dbReference type="AlphaFoldDB" id="A0A061R834"/>
<reference evidence="1" key="1">
    <citation type="submission" date="2014-05" db="EMBL/GenBank/DDBJ databases">
        <title>The transcriptome of the halophilic microalga Tetraselmis sp. GSL018 isolated from the Great Salt Lake, Utah.</title>
        <authorList>
            <person name="Jinkerson R.E."/>
            <person name="D'Adamo S."/>
            <person name="Posewitz M.C."/>
        </authorList>
    </citation>
    <scope>NUCLEOTIDE SEQUENCE</scope>
    <source>
        <strain evidence="1">GSL018</strain>
    </source>
</reference>
<organism evidence="1">
    <name type="scientific">Tetraselmis sp. GSL018</name>
    <dbReference type="NCBI Taxonomy" id="582737"/>
    <lineage>
        <taxon>Eukaryota</taxon>
        <taxon>Viridiplantae</taxon>
        <taxon>Chlorophyta</taxon>
        <taxon>core chlorophytes</taxon>
        <taxon>Chlorodendrophyceae</taxon>
        <taxon>Chlorodendrales</taxon>
        <taxon>Chlorodendraceae</taxon>
        <taxon>Tetraselmis</taxon>
    </lineage>
</organism>
<protein>
    <submittedName>
        <fullName evidence="1">Uncharacterized protein</fullName>
    </submittedName>
</protein>
<evidence type="ECO:0000313" key="1">
    <source>
        <dbReference type="EMBL" id="JAC69097.1"/>
    </source>
</evidence>
<accession>A0A061R834</accession>
<gene>
    <name evidence="1" type="ORF">TSPGSL018_7211</name>
</gene>
<proteinExistence type="predicted"/>
<feature type="non-terminal residue" evidence="1">
    <location>
        <position position="1"/>
    </location>
</feature>
<name>A0A061R834_9CHLO</name>
<dbReference type="EMBL" id="GBEZ01017224">
    <property type="protein sequence ID" value="JAC69097.1"/>
    <property type="molecule type" value="Transcribed_RNA"/>
</dbReference>
<sequence>VMGLWFIASSIGCGLEPMSVACRVFWTIQPLPALHACRCL</sequence>